<feature type="compositionally biased region" description="Low complexity" evidence="1">
    <location>
        <begin position="1"/>
        <end position="19"/>
    </location>
</feature>
<protein>
    <submittedName>
        <fullName evidence="3">Uncharacterized protein</fullName>
    </submittedName>
</protein>
<accession>A0ABW6JHY6</accession>
<keyword evidence="4" id="KW-1185">Reference proteome</keyword>
<evidence type="ECO:0000256" key="1">
    <source>
        <dbReference type="SAM" id="MobiDB-lite"/>
    </source>
</evidence>
<evidence type="ECO:0000313" key="4">
    <source>
        <dbReference type="Proteomes" id="UP001600650"/>
    </source>
</evidence>
<gene>
    <name evidence="3" type="ORF">ACFU0X_16190</name>
</gene>
<sequence>MPRPARTAGRTATRPVGRTATRRAARRPEDDLLPWAALACLLAPAALLWRGAPFLTAVDVACGLAAVTTASRLLIRRSRRPGAPAPSRRPGAPAPSRRPGAPAPSRRPGVTAHSLRPAPRTRRAGALPHARAHAPRDAGSTPAG</sequence>
<feature type="compositionally biased region" description="Low complexity" evidence="1">
    <location>
        <begin position="81"/>
        <end position="109"/>
    </location>
</feature>
<feature type="transmembrane region" description="Helical" evidence="2">
    <location>
        <begin position="32"/>
        <end position="49"/>
    </location>
</feature>
<evidence type="ECO:0000313" key="3">
    <source>
        <dbReference type="EMBL" id="MFE7964564.1"/>
    </source>
</evidence>
<evidence type="ECO:0000256" key="2">
    <source>
        <dbReference type="SAM" id="Phobius"/>
    </source>
</evidence>
<keyword evidence="2" id="KW-0812">Transmembrane</keyword>
<feature type="region of interest" description="Disordered" evidence="1">
    <location>
        <begin position="1"/>
        <end position="26"/>
    </location>
</feature>
<keyword evidence="2" id="KW-1133">Transmembrane helix</keyword>
<dbReference type="Proteomes" id="UP001600650">
    <property type="component" value="Unassembled WGS sequence"/>
</dbReference>
<dbReference type="RefSeq" id="WP_381726689.1">
    <property type="nucleotide sequence ID" value="NZ_JBHVBU010000039.1"/>
</dbReference>
<keyword evidence="2" id="KW-0472">Membrane</keyword>
<feature type="transmembrane region" description="Helical" evidence="2">
    <location>
        <begin position="55"/>
        <end position="75"/>
    </location>
</feature>
<name>A0ABW6JHY6_STRCE</name>
<feature type="region of interest" description="Disordered" evidence="1">
    <location>
        <begin position="73"/>
        <end position="144"/>
    </location>
</feature>
<proteinExistence type="predicted"/>
<dbReference type="EMBL" id="JBHVBU010000039">
    <property type="protein sequence ID" value="MFE7964564.1"/>
    <property type="molecule type" value="Genomic_DNA"/>
</dbReference>
<organism evidence="3 4">
    <name type="scientific">Streptomyces cellulosae</name>
    <dbReference type="NCBI Taxonomy" id="1968"/>
    <lineage>
        <taxon>Bacteria</taxon>
        <taxon>Bacillati</taxon>
        <taxon>Actinomycetota</taxon>
        <taxon>Actinomycetes</taxon>
        <taxon>Kitasatosporales</taxon>
        <taxon>Streptomycetaceae</taxon>
        <taxon>Streptomyces</taxon>
    </lineage>
</organism>
<comment type="caution">
    <text evidence="3">The sequence shown here is derived from an EMBL/GenBank/DDBJ whole genome shotgun (WGS) entry which is preliminary data.</text>
</comment>
<reference evidence="3 4" key="1">
    <citation type="submission" date="2024-09" db="EMBL/GenBank/DDBJ databases">
        <title>The Natural Products Discovery Center: Release of the First 8490 Sequenced Strains for Exploring Actinobacteria Biosynthetic Diversity.</title>
        <authorList>
            <person name="Kalkreuter E."/>
            <person name="Kautsar S.A."/>
            <person name="Yang D."/>
            <person name="Bader C.D."/>
            <person name="Teijaro C.N."/>
            <person name="Fluegel L."/>
            <person name="Davis C.M."/>
            <person name="Simpson J.R."/>
            <person name="Lauterbach L."/>
            <person name="Steele A.D."/>
            <person name="Gui C."/>
            <person name="Meng S."/>
            <person name="Li G."/>
            <person name="Viehrig K."/>
            <person name="Ye F."/>
            <person name="Su P."/>
            <person name="Kiefer A.F."/>
            <person name="Nichols A."/>
            <person name="Cepeda A.J."/>
            <person name="Yan W."/>
            <person name="Fan B."/>
            <person name="Jiang Y."/>
            <person name="Adhikari A."/>
            <person name="Zheng C.-J."/>
            <person name="Schuster L."/>
            <person name="Cowan T.M."/>
            <person name="Smanski M.J."/>
            <person name="Chevrette M.G."/>
            <person name="De Carvalho L.P.S."/>
            <person name="Shen B."/>
        </authorList>
    </citation>
    <scope>NUCLEOTIDE SEQUENCE [LARGE SCALE GENOMIC DNA]</scope>
    <source>
        <strain evidence="3 4">NPDC057399</strain>
    </source>
</reference>